<dbReference type="GO" id="GO:0016779">
    <property type="term" value="F:nucleotidyltransferase activity"/>
    <property type="evidence" value="ECO:0007669"/>
    <property type="project" value="UniProtKB-ARBA"/>
</dbReference>
<feature type="domain" description="MobA-like NTP transferase" evidence="2">
    <location>
        <begin position="178"/>
        <end position="247"/>
    </location>
</feature>
<feature type="region of interest" description="Disordered" evidence="1">
    <location>
        <begin position="103"/>
        <end position="171"/>
    </location>
</feature>
<sequence>MAASGVAGLLLAAGGGRRFGMPKALAPYRGGLLVEHALATLAEAGCAPLVVVLGAGAPEVPALPATVVINPDWASGMGSSLRVGLAALGAADVPELPATVVVRHPGTQSPPRVDPASPGAVPELPATVINPDRPSAAAPSPQPDTTTPGTRNVPESPTTVANPDRPSAAGSSPLGAVVAVIVLPVDTPGVTAAAVRRLAALATPHALARATYAGVPGHPVLIGRAHWAGVAAAAHGDTGARPYLARHPVADVPCEDIADGADADRPEDLR</sequence>
<dbReference type="RefSeq" id="WP_091447261.1">
    <property type="nucleotide sequence ID" value="NZ_FMZZ01000001.1"/>
</dbReference>
<dbReference type="PANTHER" id="PTHR43777">
    <property type="entry name" value="MOLYBDENUM COFACTOR CYTIDYLYLTRANSFERASE"/>
    <property type="match status" value="1"/>
</dbReference>
<organism evidence="3 4">
    <name type="scientific">Actinokineospora iranica</name>
    <dbReference type="NCBI Taxonomy" id="1271860"/>
    <lineage>
        <taxon>Bacteria</taxon>
        <taxon>Bacillati</taxon>
        <taxon>Actinomycetota</taxon>
        <taxon>Actinomycetes</taxon>
        <taxon>Pseudonocardiales</taxon>
        <taxon>Pseudonocardiaceae</taxon>
        <taxon>Actinokineospora</taxon>
    </lineage>
</organism>
<feature type="domain" description="MobA-like NTP transferase" evidence="2">
    <location>
        <begin position="8"/>
        <end position="91"/>
    </location>
</feature>
<evidence type="ECO:0000259" key="2">
    <source>
        <dbReference type="Pfam" id="PF12804"/>
    </source>
</evidence>
<evidence type="ECO:0000313" key="3">
    <source>
        <dbReference type="EMBL" id="SDC14305.1"/>
    </source>
</evidence>
<keyword evidence="4" id="KW-1185">Reference proteome</keyword>
<reference evidence="4" key="1">
    <citation type="submission" date="2016-10" db="EMBL/GenBank/DDBJ databases">
        <authorList>
            <person name="Varghese N."/>
            <person name="Submissions S."/>
        </authorList>
    </citation>
    <scope>NUCLEOTIDE SEQUENCE [LARGE SCALE GENOMIC DNA]</scope>
    <source>
        <strain evidence="4">IBRC-M 10403</strain>
    </source>
</reference>
<dbReference type="Gene3D" id="3.90.550.10">
    <property type="entry name" value="Spore Coat Polysaccharide Biosynthesis Protein SpsA, Chain A"/>
    <property type="match status" value="1"/>
</dbReference>
<dbReference type="EMBL" id="FMZZ01000001">
    <property type="protein sequence ID" value="SDC14305.1"/>
    <property type="molecule type" value="Genomic_DNA"/>
</dbReference>
<dbReference type="STRING" id="1271860.SAMN05216174_101259"/>
<dbReference type="AlphaFoldDB" id="A0A1G6J7H8"/>
<name>A0A1G6J7H8_9PSEU</name>
<dbReference type="Pfam" id="PF12804">
    <property type="entry name" value="NTP_transf_3"/>
    <property type="match status" value="2"/>
</dbReference>
<gene>
    <name evidence="3" type="ORF">SAMN05216174_101259</name>
</gene>
<protein>
    <submittedName>
        <fullName evidence="3">Nicotine blue oxidoreductase</fullName>
    </submittedName>
</protein>
<dbReference type="SUPFAM" id="SSF53448">
    <property type="entry name" value="Nucleotide-diphospho-sugar transferases"/>
    <property type="match status" value="2"/>
</dbReference>
<evidence type="ECO:0000313" key="4">
    <source>
        <dbReference type="Proteomes" id="UP000199501"/>
    </source>
</evidence>
<feature type="compositionally biased region" description="Polar residues" evidence="1">
    <location>
        <begin position="143"/>
        <end position="161"/>
    </location>
</feature>
<dbReference type="OrthoDB" id="4427994at2"/>
<dbReference type="Proteomes" id="UP000199501">
    <property type="component" value="Unassembled WGS sequence"/>
</dbReference>
<dbReference type="PANTHER" id="PTHR43777:SF1">
    <property type="entry name" value="MOLYBDENUM COFACTOR CYTIDYLYLTRANSFERASE"/>
    <property type="match status" value="1"/>
</dbReference>
<proteinExistence type="predicted"/>
<accession>A0A1G6J7H8</accession>
<dbReference type="InterPro" id="IPR025877">
    <property type="entry name" value="MobA-like_NTP_Trfase"/>
</dbReference>
<evidence type="ECO:0000256" key="1">
    <source>
        <dbReference type="SAM" id="MobiDB-lite"/>
    </source>
</evidence>
<dbReference type="InterPro" id="IPR029044">
    <property type="entry name" value="Nucleotide-diphossugar_trans"/>
</dbReference>